<dbReference type="PANTHER" id="PTHR48109">
    <property type="entry name" value="DIHYDROOROTATE DEHYDROGENASE (QUINONE), MITOCHONDRIAL-RELATED"/>
    <property type="match status" value="1"/>
</dbReference>
<dbReference type="GO" id="GO:0005737">
    <property type="term" value="C:cytoplasm"/>
    <property type="evidence" value="ECO:0007669"/>
    <property type="project" value="InterPro"/>
</dbReference>
<comment type="cofactor">
    <cofactor evidence="1">
        <name>FMN</name>
        <dbReference type="ChEBI" id="CHEBI:58210"/>
    </cofactor>
</comment>
<protein>
    <recommendedName>
        <fullName evidence="7">Dihydroorotate dehydrogenase catalytic domain-containing protein</fullName>
    </recommendedName>
</protein>
<dbReference type="SUPFAM" id="SSF51395">
    <property type="entry name" value="FMN-linked oxidoreductases"/>
    <property type="match status" value="1"/>
</dbReference>
<evidence type="ECO:0000313" key="8">
    <source>
        <dbReference type="EMBL" id="OHA73053.1"/>
    </source>
</evidence>
<dbReference type="PANTHER" id="PTHR48109:SF1">
    <property type="entry name" value="DIHYDROOROTATE DEHYDROGENASE (FUMARATE)"/>
    <property type="match status" value="1"/>
</dbReference>
<dbReference type="Gene3D" id="2.30.26.10">
    <property type="entry name" value="Dihydroorotate Dehydrogenase A, chain A, domain 2"/>
    <property type="match status" value="1"/>
</dbReference>
<dbReference type="GO" id="GO:0044205">
    <property type="term" value="P:'de novo' UMP biosynthetic process"/>
    <property type="evidence" value="ECO:0007669"/>
    <property type="project" value="UniProtKB-UniPathway"/>
</dbReference>
<dbReference type="Proteomes" id="UP000176917">
    <property type="component" value="Unassembled WGS sequence"/>
</dbReference>
<dbReference type="InterPro" id="IPR013785">
    <property type="entry name" value="Aldolase_TIM"/>
</dbReference>
<dbReference type="Pfam" id="PF01180">
    <property type="entry name" value="DHO_dh"/>
    <property type="match status" value="1"/>
</dbReference>
<dbReference type="InterPro" id="IPR050074">
    <property type="entry name" value="DHO_dehydrogenase"/>
</dbReference>
<comment type="caution">
    <text evidence="8">The sequence shown here is derived from an EMBL/GenBank/DDBJ whole genome shotgun (WGS) entry which is preliminary data.</text>
</comment>
<dbReference type="EMBL" id="MHUG01000016">
    <property type="protein sequence ID" value="OHA73053.1"/>
    <property type="molecule type" value="Genomic_DNA"/>
</dbReference>
<evidence type="ECO:0000256" key="1">
    <source>
        <dbReference type="ARBA" id="ARBA00001917"/>
    </source>
</evidence>
<dbReference type="AlphaFoldDB" id="A0A1G2RJN7"/>
<evidence type="ECO:0000256" key="4">
    <source>
        <dbReference type="ARBA" id="ARBA00022643"/>
    </source>
</evidence>
<dbReference type="STRING" id="1802461.A3B24_01410"/>
<dbReference type="PIRSF" id="PIRSF000164">
    <property type="entry name" value="DHO_oxidase"/>
    <property type="match status" value="1"/>
</dbReference>
<evidence type="ECO:0000313" key="9">
    <source>
        <dbReference type="Proteomes" id="UP000176917"/>
    </source>
</evidence>
<proteinExistence type="predicted"/>
<keyword evidence="6" id="KW-0560">Oxidoreductase</keyword>
<dbReference type="InterPro" id="IPR012135">
    <property type="entry name" value="Dihydroorotate_DH_1_2"/>
</dbReference>
<evidence type="ECO:0000259" key="7">
    <source>
        <dbReference type="Pfam" id="PF01180"/>
    </source>
</evidence>
<accession>A0A1G2RJN7</accession>
<dbReference type="GO" id="GO:0006207">
    <property type="term" value="P:'de novo' pyrimidine nucleobase biosynthetic process"/>
    <property type="evidence" value="ECO:0007669"/>
    <property type="project" value="TreeGrafter"/>
</dbReference>
<dbReference type="InterPro" id="IPR005720">
    <property type="entry name" value="Dihydroorotate_DH_cat"/>
</dbReference>
<gene>
    <name evidence="8" type="ORF">A3B24_01410</name>
</gene>
<dbReference type="GO" id="GO:0004152">
    <property type="term" value="F:dihydroorotate dehydrogenase activity"/>
    <property type="evidence" value="ECO:0007669"/>
    <property type="project" value="InterPro"/>
</dbReference>
<evidence type="ECO:0000256" key="6">
    <source>
        <dbReference type="ARBA" id="ARBA00023002"/>
    </source>
</evidence>
<organism evidence="8 9">
    <name type="scientific">Candidatus Wildermuthbacteria bacterium RIFCSPLOWO2_01_FULL_48_16</name>
    <dbReference type="NCBI Taxonomy" id="1802461"/>
    <lineage>
        <taxon>Bacteria</taxon>
        <taxon>Candidatus Wildermuthiibacteriota</taxon>
    </lineage>
</organism>
<dbReference type="UniPathway" id="UPA00070"/>
<evidence type="ECO:0000256" key="3">
    <source>
        <dbReference type="ARBA" id="ARBA00022630"/>
    </source>
</evidence>
<evidence type="ECO:0000256" key="5">
    <source>
        <dbReference type="ARBA" id="ARBA00022975"/>
    </source>
</evidence>
<feature type="domain" description="Dihydroorotate dehydrogenase catalytic" evidence="7">
    <location>
        <begin position="3"/>
        <end position="302"/>
    </location>
</feature>
<keyword evidence="3" id="KW-0285">Flavoprotein</keyword>
<sequence length="315" mass="33085">MGLKTRIFGLGTLEHPIMNAAGPRCKTLEEVVDLSRTPVAVVTVGSITVEPRPGNQGDVYHSTPGQFSLNSLGLPNGGIPYYEENLSGMADVVHRASKTFGVSIAGFTPEEYAKLAALAVQGGADMVEVNLGCPNVWQGGKQKRIACFDPGLVMEILTLVGDATLWEITENAPCLVAKVSPFSDPVLLGEIAQVIKGRVDAVTAINTFPNAFAFTGSGRPAISPQFSKGLAGMAGPAMKAIGLGQVLQWRNLLPEDMSVIGAGGVRTGQDVQDYRRVGASAVQIATAHADEGAKVFDRILMEYVALAEAEVPLAP</sequence>
<comment type="pathway">
    <text evidence="2">Pyrimidine metabolism; UMP biosynthesis via de novo pathway.</text>
</comment>
<keyword evidence="5" id="KW-0665">Pyrimidine biosynthesis</keyword>
<name>A0A1G2RJN7_9BACT</name>
<dbReference type="InterPro" id="IPR023359">
    <property type="entry name" value="Dihydro_DH_chainA_dom2"/>
</dbReference>
<dbReference type="Gene3D" id="3.20.20.70">
    <property type="entry name" value="Aldolase class I"/>
    <property type="match status" value="1"/>
</dbReference>
<keyword evidence="4" id="KW-0288">FMN</keyword>
<reference evidence="8 9" key="1">
    <citation type="journal article" date="2016" name="Nat. Commun.">
        <title>Thousands of microbial genomes shed light on interconnected biogeochemical processes in an aquifer system.</title>
        <authorList>
            <person name="Anantharaman K."/>
            <person name="Brown C.T."/>
            <person name="Hug L.A."/>
            <person name="Sharon I."/>
            <person name="Castelle C.J."/>
            <person name="Probst A.J."/>
            <person name="Thomas B.C."/>
            <person name="Singh A."/>
            <person name="Wilkins M.J."/>
            <person name="Karaoz U."/>
            <person name="Brodie E.L."/>
            <person name="Williams K.H."/>
            <person name="Hubbard S.S."/>
            <person name="Banfield J.F."/>
        </authorList>
    </citation>
    <scope>NUCLEOTIDE SEQUENCE [LARGE SCALE GENOMIC DNA]</scope>
</reference>
<evidence type="ECO:0000256" key="2">
    <source>
        <dbReference type="ARBA" id="ARBA00004725"/>
    </source>
</evidence>